<evidence type="ECO:0000313" key="1">
    <source>
        <dbReference type="EMBL" id="CAG8746921.1"/>
    </source>
</evidence>
<comment type="caution">
    <text evidence="1">The sequence shown here is derived from an EMBL/GenBank/DDBJ whole genome shotgun (WGS) entry which is preliminary data.</text>
</comment>
<gene>
    <name evidence="1" type="ORF">RPERSI_LOCUS13762</name>
</gene>
<proteinExistence type="predicted"/>
<keyword evidence="2" id="KW-1185">Reference proteome</keyword>
<protein>
    <submittedName>
        <fullName evidence="1">21017_t:CDS:1</fullName>
    </submittedName>
</protein>
<feature type="non-terminal residue" evidence="1">
    <location>
        <position position="1"/>
    </location>
</feature>
<feature type="non-terminal residue" evidence="1">
    <location>
        <position position="85"/>
    </location>
</feature>
<reference evidence="1" key="1">
    <citation type="submission" date="2021-06" db="EMBL/GenBank/DDBJ databases">
        <authorList>
            <person name="Kallberg Y."/>
            <person name="Tangrot J."/>
            <person name="Rosling A."/>
        </authorList>
    </citation>
    <scope>NUCLEOTIDE SEQUENCE</scope>
    <source>
        <strain evidence="1">MA461A</strain>
    </source>
</reference>
<name>A0ACA9QIQ1_9GLOM</name>
<accession>A0ACA9QIQ1</accession>
<organism evidence="1 2">
    <name type="scientific">Racocetra persica</name>
    <dbReference type="NCBI Taxonomy" id="160502"/>
    <lineage>
        <taxon>Eukaryota</taxon>
        <taxon>Fungi</taxon>
        <taxon>Fungi incertae sedis</taxon>
        <taxon>Mucoromycota</taxon>
        <taxon>Glomeromycotina</taxon>
        <taxon>Glomeromycetes</taxon>
        <taxon>Diversisporales</taxon>
        <taxon>Gigasporaceae</taxon>
        <taxon>Racocetra</taxon>
    </lineage>
</organism>
<sequence length="85" mass="9494">DKQINREGLLNTGTGGQIRELASVDSAEFKVFRNKQFPGVVGANIPLRNEPERINRHSEQSNEYDNTSDVEESSSLEKEAEEGKC</sequence>
<dbReference type="Proteomes" id="UP000789920">
    <property type="component" value="Unassembled WGS sequence"/>
</dbReference>
<evidence type="ECO:0000313" key="2">
    <source>
        <dbReference type="Proteomes" id="UP000789920"/>
    </source>
</evidence>
<dbReference type="EMBL" id="CAJVQC010030887">
    <property type="protein sequence ID" value="CAG8746921.1"/>
    <property type="molecule type" value="Genomic_DNA"/>
</dbReference>